<protein>
    <submittedName>
        <fullName evidence="1">Uncharacterized protein</fullName>
    </submittedName>
</protein>
<comment type="caution">
    <text evidence="1">The sequence shown here is derived from an EMBL/GenBank/DDBJ whole genome shotgun (WGS) entry which is preliminary data.</text>
</comment>
<proteinExistence type="predicted"/>
<dbReference type="EMBL" id="JSXC01000011">
    <property type="protein sequence ID" value="KHN54726.1"/>
    <property type="molecule type" value="Genomic_DNA"/>
</dbReference>
<reference evidence="1 2" key="1">
    <citation type="submission" date="2014-10" db="EMBL/GenBank/DDBJ databases">
        <title>Genome sequence of Pectobacterium carotovorum M022.</title>
        <authorList>
            <person name="Chan K.-G."/>
            <person name="Tan W.-S."/>
        </authorList>
    </citation>
    <scope>NUCLEOTIDE SEQUENCE [LARGE SCALE GENOMIC DNA]</scope>
    <source>
        <strain evidence="1 2">M022</strain>
    </source>
</reference>
<dbReference type="Proteomes" id="UP000053038">
    <property type="component" value="Unassembled WGS sequence"/>
</dbReference>
<dbReference type="AlphaFoldDB" id="A0A7V8ILA9"/>
<sequence>MKYLFHFQTVVSFSPTIAFLRSADPLTALYTSTNVLTRCVIGVAENGEDVMEMLTGAQKHNFQFIKN</sequence>
<gene>
    <name evidence="1" type="ORF">OI69_03495</name>
</gene>
<evidence type="ECO:0000313" key="2">
    <source>
        <dbReference type="Proteomes" id="UP000053038"/>
    </source>
</evidence>
<name>A0A7V8ILA9_9GAMM</name>
<organism evidence="1 2">
    <name type="scientific">Pectobacterium fontis</name>
    <dbReference type="NCBI Taxonomy" id="2558042"/>
    <lineage>
        <taxon>Bacteria</taxon>
        <taxon>Pseudomonadati</taxon>
        <taxon>Pseudomonadota</taxon>
        <taxon>Gammaproteobacteria</taxon>
        <taxon>Enterobacterales</taxon>
        <taxon>Pectobacteriaceae</taxon>
        <taxon>Pectobacterium</taxon>
    </lineage>
</organism>
<keyword evidence="2" id="KW-1185">Reference proteome</keyword>
<accession>A0A7V8ILA9</accession>
<evidence type="ECO:0000313" key="1">
    <source>
        <dbReference type="EMBL" id="KHN54726.1"/>
    </source>
</evidence>